<sequence length="363" mass="40194">MSIRVLQVGPGRGQKGGIASVLSQLAMRREQFGRAGVSVSFFETRGFRNLGGLLAFGLIDMPSFVRATIRADVVHFHVSERGSFYRKFALFAVARLLGKRTIFQLHSGNFERFIQDADWVTRLLSGLFLDKADCVIAVSTPIAKWLEHWRRTDAVQVVGNMALDAEHGAPTATPLACSRPYIAFAGRLSEAKGLDELFQAVADLVRRGRDIEVRVAGTGDMLRWQRIAAAHGVDERVVFEGWLDGNAKLAFYRGARLFCMPSHFESFGIATLEAMFCGLPVVGTRLGGFLDLVEDSVSGYLVDRHDSRGLAEAICKLVDDPEHAMRMGSAGLIRAQTCFRAASIVDRYVDCYRRVDTRGRSER</sequence>
<evidence type="ECO:0000256" key="1">
    <source>
        <dbReference type="ARBA" id="ARBA00022676"/>
    </source>
</evidence>
<evidence type="ECO:0000313" key="5">
    <source>
        <dbReference type="EMBL" id="TFE39667.1"/>
    </source>
</evidence>
<evidence type="ECO:0000259" key="3">
    <source>
        <dbReference type="Pfam" id="PF00534"/>
    </source>
</evidence>
<proteinExistence type="predicted"/>
<evidence type="ECO:0000313" key="6">
    <source>
        <dbReference type="Proteomes" id="UP000297385"/>
    </source>
</evidence>
<dbReference type="Pfam" id="PF00534">
    <property type="entry name" value="Glycos_transf_1"/>
    <property type="match status" value="1"/>
</dbReference>
<dbReference type="PANTHER" id="PTHR12526:SF510">
    <property type="entry name" value="D-INOSITOL 3-PHOSPHATE GLYCOSYLTRANSFERASE"/>
    <property type="match status" value="1"/>
</dbReference>
<dbReference type="GeneID" id="97304066"/>
<protein>
    <submittedName>
        <fullName evidence="5">Glycosyltransferase</fullName>
    </submittedName>
</protein>
<dbReference type="InterPro" id="IPR028098">
    <property type="entry name" value="Glyco_trans_4-like_N"/>
</dbReference>
<keyword evidence="2 5" id="KW-0808">Transferase</keyword>
<feature type="domain" description="Glycosyl transferase family 1" evidence="3">
    <location>
        <begin position="179"/>
        <end position="331"/>
    </location>
</feature>
<dbReference type="Proteomes" id="UP000297385">
    <property type="component" value="Unassembled WGS sequence"/>
</dbReference>
<dbReference type="CDD" id="cd03801">
    <property type="entry name" value="GT4_PimA-like"/>
    <property type="match status" value="1"/>
</dbReference>
<evidence type="ECO:0000256" key="2">
    <source>
        <dbReference type="ARBA" id="ARBA00022679"/>
    </source>
</evidence>
<dbReference type="Pfam" id="PF13439">
    <property type="entry name" value="Glyco_transf_4"/>
    <property type="match status" value="1"/>
</dbReference>
<dbReference type="GO" id="GO:0016757">
    <property type="term" value="F:glycosyltransferase activity"/>
    <property type="evidence" value="ECO:0007669"/>
    <property type="project" value="UniProtKB-KW"/>
</dbReference>
<dbReference type="EMBL" id="SNVI01000002">
    <property type="protein sequence ID" value="TFE39667.1"/>
    <property type="molecule type" value="Genomic_DNA"/>
</dbReference>
<dbReference type="RefSeq" id="WP_134460509.1">
    <property type="nucleotide sequence ID" value="NZ_JBHMFL010000058.1"/>
</dbReference>
<reference evidence="5 6" key="1">
    <citation type="submission" date="2019-03" db="EMBL/GenBank/DDBJ databases">
        <title>Complete Genome Sequence of Paraburkholderia dipogonis ICMP 19430T, a Nitrogen-fixing Symbiont of the South African Invasive Legume Dipogon lignosus in New Zealand.</title>
        <authorList>
            <person name="De Meyer S.E."/>
        </authorList>
    </citation>
    <scope>NUCLEOTIDE SEQUENCE [LARGE SCALE GENOMIC DNA]</scope>
    <source>
        <strain evidence="5 6">ICMP 19430</strain>
    </source>
</reference>
<dbReference type="AlphaFoldDB" id="A0A4Y8MQA4"/>
<dbReference type="PANTHER" id="PTHR12526">
    <property type="entry name" value="GLYCOSYLTRANSFERASE"/>
    <property type="match status" value="1"/>
</dbReference>
<dbReference type="Gene3D" id="3.40.50.2000">
    <property type="entry name" value="Glycogen Phosphorylase B"/>
    <property type="match status" value="2"/>
</dbReference>
<gene>
    <name evidence="5" type="ORF">E2553_22920</name>
</gene>
<accession>A0A4Y8MQA4</accession>
<dbReference type="SUPFAM" id="SSF53756">
    <property type="entry name" value="UDP-Glycosyltransferase/glycogen phosphorylase"/>
    <property type="match status" value="1"/>
</dbReference>
<comment type="caution">
    <text evidence="5">The sequence shown here is derived from an EMBL/GenBank/DDBJ whole genome shotgun (WGS) entry which is preliminary data.</text>
</comment>
<organism evidence="5 6">
    <name type="scientific">Paraburkholderia dipogonis</name>
    <dbReference type="NCBI Taxonomy" id="1211383"/>
    <lineage>
        <taxon>Bacteria</taxon>
        <taxon>Pseudomonadati</taxon>
        <taxon>Pseudomonadota</taxon>
        <taxon>Betaproteobacteria</taxon>
        <taxon>Burkholderiales</taxon>
        <taxon>Burkholderiaceae</taxon>
        <taxon>Paraburkholderia</taxon>
    </lineage>
</organism>
<keyword evidence="1" id="KW-0328">Glycosyltransferase</keyword>
<name>A0A4Y8MQA4_9BURK</name>
<dbReference type="InterPro" id="IPR001296">
    <property type="entry name" value="Glyco_trans_1"/>
</dbReference>
<evidence type="ECO:0000259" key="4">
    <source>
        <dbReference type="Pfam" id="PF13439"/>
    </source>
</evidence>
<feature type="domain" description="Glycosyltransferase subfamily 4-like N-terminal" evidence="4">
    <location>
        <begin position="42"/>
        <end position="160"/>
    </location>
</feature>